<name>A0A7J6PUM0_PEROL</name>
<dbReference type="AlphaFoldDB" id="A0A7J6PUM0"/>
<comment type="caution">
    <text evidence="1">The sequence shown here is derived from an EMBL/GenBank/DDBJ whole genome shotgun (WGS) entry which is preliminary data.</text>
</comment>
<evidence type="ECO:0000313" key="1">
    <source>
        <dbReference type="EMBL" id="KAF4699260.1"/>
    </source>
</evidence>
<reference evidence="1 2" key="1">
    <citation type="submission" date="2020-04" db="EMBL/GenBank/DDBJ databases">
        <title>Perkinsus olseni comparative genomics.</title>
        <authorList>
            <person name="Bogema D.R."/>
        </authorList>
    </citation>
    <scope>NUCLEOTIDE SEQUENCE [LARGE SCALE GENOMIC DNA]</scope>
    <source>
        <strain evidence="1">ATCC PRA-205</strain>
    </source>
</reference>
<dbReference type="Proteomes" id="UP000574390">
    <property type="component" value="Unassembled WGS sequence"/>
</dbReference>
<organism evidence="1 2">
    <name type="scientific">Perkinsus olseni</name>
    <name type="common">Perkinsus atlanticus</name>
    <dbReference type="NCBI Taxonomy" id="32597"/>
    <lineage>
        <taxon>Eukaryota</taxon>
        <taxon>Sar</taxon>
        <taxon>Alveolata</taxon>
        <taxon>Perkinsozoa</taxon>
        <taxon>Perkinsea</taxon>
        <taxon>Perkinsida</taxon>
        <taxon>Perkinsidae</taxon>
        <taxon>Perkinsus</taxon>
    </lineage>
</organism>
<accession>A0A7J6PUM0</accession>
<protein>
    <submittedName>
        <fullName evidence="1">Uncharacterized protein</fullName>
    </submittedName>
</protein>
<sequence length="100" mass="11396">GYDSCAPLPMRLSNLSGVWLWSTNRRFPPLSRSYLASVRRKRVPGGVPYHLYKLVTYLKRRKAFNLKEATMVEVASHGVQHSDVLVAEQRDILQEMGPVV</sequence>
<proteinExistence type="predicted"/>
<gene>
    <name evidence="1" type="ORF">FOZ62_006498</name>
</gene>
<feature type="non-terminal residue" evidence="1">
    <location>
        <position position="1"/>
    </location>
</feature>
<dbReference type="EMBL" id="JABANM010034675">
    <property type="protein sequence ID" value="KAF4699260.1"/>
    <property type="molecule type" value="Genomic_DNA"/>
</dbReference>
<evidence type="ECO:0000313" key="2">
    <source>
        <dbReference type="Proteomes" id="UP000574390"/>
    </source>
</evidence>